<dbReference type="PANTHER" id="PTHR24148:SF73">
    <property type="entry name" value="HET DOMAIN PROTEIN (AFU_ORTHOLOGUE AFUA_8G01020)"/>
    <property type="match status" value="1"/>
</dbReference>
<dbReference type="GeneID" id="54577635"/>
<dbReference type="InterPro" id="IPR052895">
    <property type="entry name" value="HetReg/Transcr_Mod"/>
</dbReference>
<proteinExistence type="predicted"/>
<accession>A0A6A6HWA4</accession>
<evidence type="ECO:0000313" key="2">
    <source>
        <dbReference type="EMBL" id="KAF2242199.1"/>
    </source>
</evidence>
<evidence type="ECO:0000313" key="3">
    <source>
        <dbReference type="Proteomes" id="UP000800094"/>
    </source>
</evidence>
<feature type="domain" description="Heterokaryon incompatibility" evidence="1">
    <location>
        <begin position="50"/>
        <end position="132"/>
    </location>
</feature>
<name>A0A6A6HWA4_9PLEO</name>
<dbReference type="EMBL" id="ML987208">
    <property type="protein sequence ID" value="KAF2242199.1"/>
    <property type="molecule type" value="Genomic_DNA"/>
</dbReference>
<dbReference type="PANTHER" id="PTHR24148">
    <property type="entry name" value="ANKYRIN REPEAT DOMAIN-CONTAINING PROTEIN 39 HOMOLOG-RELATED"/>
    <property type="match status" value="1"/>
</dbReference>
<organism evidence="2 3">
    <name type="scientific">Trematosphaeria pertusa</name>
    <dbReference type="NCBI Taxonomy" id="390896"/>
    <lineage>
        <taxon>Eukaryota</taxon>
        <taxon>Fungi</taxon>
        <taxon>Dikarya</taxon>
        <taxon>Ascomycota</taxon>
        <taxon>Pezizomycotina</taxon>
        <taxon>Dothideomycetes</taxon>
        <taxon>Pleosporomycetidae</taxon>
        <taxon>Pleosporales</taxon>
        <taxon>Massarineae</taxon>
        <taxon>Trematosphaeriaceae</taxon>
        <taxon>Trematosphaeria</taxon>
    </lineage>
</organism>
<gene>
    <name evidence="2" type="ORF">BU26DRAFT_438771</name>
</gene>
<protein>
    <recommendedName>
        <fullName evidence="1">Heterokaryon incompatibility domain-containing protein</fullName>
    </recommendedName>
</protein>
<dbReference type="RefSeq" id="XP_033677203.1">
    <property type="nucleotide sequence ID" value="XM_033824305.1"/>
</dbReference>
<dbReference type="InterPro" id="IPR010730">
    <property type="entry name" value="HET"/>
</dbReference>
<dbReference type="OrthoDB" id="5386682at2759"/>
<evidence type="ECO:0000259" key="1">
    <source>
        <dbReference type="Pfam" id="PF06985"/>
    </source>
</evidence>
<feature type="non-terminal residue" evidence="2">
    <location>
        <position position="132"/>
    </location>
</feature>
<reference evidence="2" key="1">
    <citation type="journal article" date="2020" name="Stud. Mycol.">
        <title>101 Dothideomycetes genomes: a test case for predicting lifestyles and emergence of pathogens.</title>
        <authorList>
            <person name="Haridas S."/>
            <person name="Albert R."/>
            <person name="Binder M."/>
            <person name="Bloem J."/>
            <person name="Labutti K."/>
            <person name="Salamov A."/>
            <person name="Andreopoulos B."/>
            <person name="Baker S."/>
            <person name="Barry K."/>
            <person name="Bills G."/>
            <person name="Bluhm B."/>
            <person name="Cannon C."/>
            <person name="Castanera R."/>
            <person name="Culley D."/>
            <person name="Daum C."/>
            <person name="Ezra D."/>
            <person name="Gonzalez J."/>
            <person name="Henrissat B."/>
            <person name="Kuo A."/>
            <person name="Liang C."/>
            <person name="Lipzen A."/>
            <person name="Lutzoni F."/>
            <person name="Magnuson J."/>
            <person name="Mondo S."/>
            <person name="Nolan M."/>
            <person name="Ohm R."/>
            <person name="Pangilinan J."/>
            <person name="Park H.-J."/>
            <person name="Ramirez L."/>
            <person name="Alfaro M."/>
            <person name="Sun H."/>
            <person name="Tritt A."/>
            <person name="Yoshinaga Y."/>
            <person name="Zwiers L.-H."/>
            <person name="Turgeon B."/>
            <person name="Goodwin S."/>
            <person name="Spatafora J."/>
            <person name="Crous P."/>
            <person name="Grigoriev I."/>
        </authorList>
    </citation>
    <scope>NUCLEOTIDE SEQUENCE</scope>
    <source>
        <strain evidence="2">CBS 122368</strain>
    </source>
</reference>
<dbReference type="AlphaFoldDB" id="A0A6A6HWA4"/>
<keyword evidence="3" id="KW-1185">Reference proteome</keyword>
<sequence length="132" mass="15447">MGEPPQEQSPFIYERLDDSSSAIRIIEVLPASLDGHVQLTMRLIHMPAKYRCLSYMWGDTTEDHEILVNGSPMPVRENLYRFLQTAQQRYSQRPFWIDAICINQKNHIEKNHQVQMMGRIYQGAEEVLVWLG</sequence>
<dbReference type="Proteomes" id="UP000800094">
    <property type="component" value="Unassembled WGS sequence"/>
</dbReference>
<dbReference type="Pfam" id="PF06985">
    <property type="entry name" value="HET"/>
    <property type="match status" value="1"/>
</dbReference>